<feature type="compositionally biased region" description="Basic residues" evidence="1">
    <location>
        <begin position="66"/>
        <end position="75"/>
    </location>
</feature>
<dbReference type="AlphaFoldDB" id="Q0RMK7"/>
<dbReference type="EMBL" id="CT573213">
    <property type="protein sequence ID" value="CAJ61243.1"/>
    <property type="molecule type" value="Genomic_DNA"/>
</dbReference>
<dbReference type="KEGG" id="fal:FRAAL2596"/>
<evidence type="ECO:0000313" key="2">
    <source>
        <dbReference type="EMBL" id="CAJ61243.1"/>
    </source>
</evidence>
<proteinExistence type="predicted"/>
<organism evidence="2 3">
    <name type="scientific">Frankia alni (strain DSM 45986 / CECT 9034 / ACN14a)</name>
    <dbReference type="NCBI Taxonomy" id="326424"/>
    <lineage>
        <taxon>Bacteria</taxon>
        <taxon>Bacillati</taxon>
        <taxon>Actinomycetota</taxon>
        <taxon>Actinomycetes</taxon>
        <taxon>Frankiales</taxon>
        <taxon>Frankiaceae</taxon>
        <taxon>Frankia</taxon>
    </lineage>
</organism>
<feature type="region of interest" description="Disordered" evidence="1">
    <location>
        <begin position="59"/>
        <end position="91"/>
    </location>
</feature>
<dbReference type="Proteomes" id="UP000000657">
    <property type="component" value="Chromosome"/>
</dbReference>
<dbReference type="InterPro" id="IPR036291">
    <property type="entry name" value="NAD(P)-bd_dom_sf"/>
</dbReference>
<dbReference type="Gene3D" id="3.40.50.720">
    <property type="entry name" value="NAD(P)-binding Rossmann-like Domain"/>
    <property type="match status" value="1"/>
</dbReference>
<dbReference type="HOGENOM" id="CLU_2422625_0_0_11"/>
<protein>
    <submittedName>
        <fullName evidence="2">Uncharacterized protein</fullName>
    </submittedName>
</protein>
<keyword evidence="3" id="KW-1185">Reference proteome</keyword>
<name>Q0RMK7_FRAAA</name>
<evidence type="ECO:0000313" key="3">
    <source>
        <dbReference type="Proteomes" id="UP000000657"/>
    </source>
</evidence>
<reference evidence="2 3" key="1">
    <citation type="journal article" date="2007" name="Genome Res.">
        <title>Genome characteristics of facultatively symbiotic Frankia sp. strains reflect host range and host plant biogeography.</title>
        <authorList>
            <person name="Normand P."/>
            <person name="Lapierre P."/>
            <person name="Tisa L.S."/>
            <person name="Gogarten J.P."/>
            <person name="Alloisio N."/>
            <person name="Bagnarol E."/>
            <person name="Bassi C.A."/>
            <person name="Berry A.M."/>
            <person name="Bickhart D.M."/>
            <person name="Choisne N."/>
            <person name="Couloux A."/>
            <person name="Cournoyer B."/>
            <person name="Cruveiller S."/>
            <person name="Daubin V."/>
            <person name="Demange N."/>
            <person name="Francino M.P."/>
            <person name="Goltsman E."/>
            <person name="Huang Y."/>
            <person name="Kopp O.R."/>
            <person name="Labarre L."/>
            <person name="Lapidus A."/>
            <person name="Lavire C."/>
            <person name="Marechal J."/>
            <person name="Martinez M."/>
            <person name="Mastronunzio J.E."/>
            <person name="Mullin B.C."/>
            <person name="Niemann J."/>
            <person name="Pujic P."/>
            <person name="Rawnsley T."/>
            <person name="Rouy Z."/>
            <person name="Schenowitz C."/>
            <person name="Sellstedt A."/>
            <person name="Tavares F."/>
            <person name="Tomkins J.P."/>
            <person name="Vallenet D."/>
            <person name="Valverde C."/>
            <person name="Wall L.G."/>
            <person name="Wang Y."/>
            <person name="Medigue C."/>
            <person name="Benson D.R."/>
        </authorList>
    </citation>
    <scope>NUCLEOTIDE SEQUENCE [LARGE SCALE GENOMIC DNA]</scope>
    <source>
        <strain evidence="3">DSM 45986 / CECT 9034 / ACN14a</strain>
    </source>
</reference>
<dbReference type="STRING" id="326424.FRAAL2596"/>
<gene>
    <name evidence="2" type="ordered locus">FRAAL2596</name>
</gene>
<sequence>MPQPCEGWDQEGADVAFTYTNSHEQAAAPAEELQELGRSAIGLPADSADAEALSGAVNSAAELRRPCPHPRRRRGHGEQIRAGRPDASNGP</sequence>
<evidence type="ECO:0000256" key="1">
    <source>
        <dbReference type="SAM" id="MobiDB-lite"/>
    </source>
</evidence>
<dbReference type="SUPFAM" id="SSF51735">
    <property type="entry name" value="NAD(P)-binding Rossmann-fold domains"/>
    <property type="match status" value="1"/>
</dbReference>
<accession>Q0RMK7</accession>